<dbReference type="Gene3D" id="3.30.70.260">
    <property type="match status" value="1"/>
</dbReference>
<dbReference type="NCBIfam" id="NF005107">
    <property type="entry name" value="PRK06545.1-5"/>
    <property type="match status" value="1"/>
</dbReference>
<comment type="catalytic activity">
    <reaction evidence="9">
        <text>prephenate + NAD(+) = 3-(4-hydroxyphenyl)pyruvate + CO2 + NADH</text>
        <dbReference type="Rhea" id="RHEA:13869"/>
        <dbReference type="ChEBI" id="CHEBI:16526"/>
        <dbReference type="ChEBI" id="CHEBI:29934"/>
        <dbReference type="ChEBI" id="CHEBI:36242"/>
        <dbReference type="ChEBI" id="CHEBI:57540"/>
        <dbReference type="ChEBI" id="CHEBI:57945"/>
        <dbReference type="EC" id="1.3.1.12"/>
    </reaction>
</comment>
<dbReference type="InterPro" id="IPR036291">
    <property type="entry name" value="NAD(P)-bd_dom_sf"/>
</dbReference>
<dbReference type="PROSITE" id="PS51176">
    <property type="entry name" value="PDH_ADH"/>
    <property type="match status" value="1"/>
</dbReference>
<evidence type="ECO:0000256" key="6">
    <source>
        <dbReference type="ARBA" id="ARBA00023002"/>
    </source>
</evidence>
<dbReference type="Gene3D" id="3.40.50.720">
    <property type="entry name" value="NAD(P)-binding Rossmann-like Domain"/>
    <property type="match status" value="1"/>
</dbReference>
<reference evidence="12 13" key="1">
    <citation type="submission" date="2021-03" db="EMBL/GenBank/DDBJ databases">
        <title>Genomic Encyclopedia of Type Strains, Phase IV (KMG-IV): sequencing the most valuable type-strain genomes for metagenomic binning, comparative biology and taxonomic classification.</title>
        <authorList>
            <person name="Goeker M."/>
        </authorList>
    </citation>
    <scope>NUCLEOTIDE SEQUENCE [LARGE SCALE GENOMIC DNA]</scope>
    <source>
        <strain evidence="12 13">DSM 25790</strain>
    </source>
</reference>
<dbReference type="SUPFAM" id="SSF51735">
    <property type="entry name" value="NAD(P)-binding Rossmann-fold domains"/>
    <property type="match status" value="1"/>
</dbReference>
<dbReference type="SUPFAM" id="SSF48179">
    <property type="entry name" value="6-phosphogluconate dehydrogenase C-terminal domain-like"/>
    <property type="match status" value="1"/>
</dbReference>
<dbReference type="InterPro" id="IPR050812">
    <property type="entry name" value="Preph/Arog_dehydrog"/>
</dbReference>
<keyword evidence="5" id="KW-0827">Tyrosine biosynthesis</keyword>
<evidence type="ECO:0000256" key="3">
    <source>
        <dbReference type="ARBA" id="ARBA00012068"/>
    </source>
</evidence>
<accession>A0ABS4S4G2</accession>
<dbReference type="PROSITE" id="PS51671">
    <property type="entry name" value="ACT"/>
    <property type="match status" value="1"/>
</dbReference>
<dbReference type="EC" id="1.3.1.12" evidence="3"/>
<evidence type="ECO:0000259" key="10">
    <source>
        <dbReference type="PROSITE" id="PS51176"/>
    </source>
</evidence>
<keyword evidence="7" id="KW-0520">NAD</keyword>
<dbReference type="PANTHER" id="PTHR21363:SF0">
    <property type="entry name" value="PREPHENATE DEHYDROGENASE [NADP(+)]"/>
    <property type="match status" value="1"/>
</dbReference>
<evidence type="ECO:0000313" key="12">
    <source>
        <dbReference type="EMBL" id="MBP2256376.1"/>
    </source>
</evidence>
<dbReference type="SUPFAM" id="SSF55021">
    <property type="entry name" value="ACT-like"/>
    <property type="match status" value="1"/>
</dbReference>
<evidence type="ECO:0000256" key="5">
    <source>
        <dbReference type="ARBA" id="ARBA00022498"/>
    </source>
</evidence>
<dbReference type="InterPro" id="IPR008927">
    <property type="entry name" value="6-PGluconate_DH-like_C_sf"/>
</dbReference>
<comment type="pathway">
    <text evidence="1">Amino-acid biosynthesis; L-tyrosine biosynthesis; (4-hydroxyphenyl)pyruvate from prephenate (NAD(+) route): step 1/1.</text>
</comment>
<evidence type="ECO:0000256" key="2">
    <source>
        <dbReference type="ARBA" id="ARBA00007964"/>
    </source>
</evidence>
<organism evidence="12 13">
    <name type="scientific">Virgibacillus alimentarius</name>
    <dbReference type="NCBI Taxonomy" id="698769"/>
    <lineage>
        <taxon>Bacteria</taxon>
        <taxon>Bacillati</taxon>
        <taxon>Bacillota</taxon>
        <taxon>Bacilli</taxon>
        <taxon>Bacillales</taxon>
        <taxon>Bacillaceae</taxon>
        <taxon>Virgibacillus</taxon>
    </lineage>
</organism>
<dbReference type="Pfam" id="PF20463">
    <property type="entry name" value="PDH_C"/>
    <property type="match status" value="1"/>
</dbReference>
<dbReference type="CDD" id="cd04909">
    <property type="entry name" value="ACT_PDH-BS"/>
    <property type="match status" value="1"/>
</dbReference>
<dbReference type="GO" id="GO:0008977">
    <property type="term" value="F:prephenate dehydrogenase (NAD+) activity"/>
    <property type="evidence" value="ECO:0007669"/>
    <property type="project" value="UniProtKB-EC"/>
</dbReference>
<dbReference type="InterPro" id="IPR045865">
    <property type="entry name" value="ACT-like_dom_sf"/>
</dbReference>
<name>A0ABS4S4G2_9BACI</name>
<evidence type="ECO:0000259" key="11">
    <source>
        <dbReference type="PROSITE" id="PS51671"/>
    </source>
</evidence>
<dbReference type="InterPro" id="IPR046826">
    <property type="entry name" value="PDH_N"/>
</dbReference>
<keyword evidence="13" id="KW-1185">Reference proteome</keyword>
<dbReference type="InterPro" id="IPR003099">
    <property type="entry name" value="Prephen_DH"/>
</dbReference>
<keyword evidence="8" id="KW-0028">Amino-acid biosynthesis</keyword>
<evidence type="ECO:0000256" key="7">
    <source>
        <dbReference type="ARBA" id="ARBA00023027"/>
    </source>
</evidence>
<dbReference type="InterPro" id="IPR002912">
    <property type="entry name" value="ACT_dom"/>
</dbReference>
<dbReference type="RefSeq" id="WP_029267882.1">
    <property type="nucleotide sequence ID" value="NZ_JAGIKX010000001.1"/>
</dbReference>
<dbReference type="EMBL" id="JAGIKX010000001">
    <property type="protein sequence ID" value="MBP2256376.1"/>
    <property type="molecule type" value="Genomic_DNA"/>
</dbReference>
<gene>
    <name evidence="12" type="ORF">J2Z81_000308</name>
</gene>
<dbReference type="InterPro" id="IPR046825">
    <property type="entry name" value="PDH_C"/>
</dbReference>
<dbReference type="Pfam" id="PF02153">
    <property type="entry name" value="PDH_N"/>
    <property type="match status" value="1"/>
</dbReference>
<comment type="caution">
    <text evidence="12">The sequence shown here is derived from an EMBL/GenBank/DDBJ whole genome shotgun (WGS) entry which is preliminary data.</text>
</comment>
<evidence type="ECO:0000256" key="8">
    <source>
        <dbReference type="ARBA" id="ARBA00023141"/>
    </source>
</evidence>
<dbReference type="PANTHER" id="PTHR21363">
    <property type="entry name" value="PREPHENATE DEHYDROGENASE"/>
    <property type="match status" value="1"/>
</dbReference>
<proteinExistence type="inferred from homology"/>
<comment type="similarity">
    <text evidence="2">Belongs to the prephenate/arogenate dehydrogenase family.</text>
</comment>
<evidence type="ECO:0000256" key="9">
    <source>
        <dbReference type="ARBA" id="ARBA00049260"/>
    </source>
</evidence>
<sequence>MTRTVLIAGLGLIGGSLAKGIALAGQDRVIGYDVNAETLEYACKNDLIHKSFSNFKQAARQSDIIILATPISKTIKLMQELNSMVFKHDVIVSDVASVKSSIIKEANLLSNDRIIFIGGHPMAGSHKKGVTAAKEHLFENAIYVLTPTTYKSKTKVDILKETLKQTKSHFVILDPTEHDEMTGVISHFPHLIASALVHQAKSWESAHPYLPHLAAGGFRDITRIASSNPEMWQDIFYHNRAKMVHLLDEWIAEMTSLKELVERNKKQHMIAYLQQAKDYRDGLGQTKKGAIPSFYDLYIDIRDKPGAIASVVQLLANEQISIKNLQILEIRDGINGALRLSVSTLEDQKQSYHLLQKDGFETMIETS</sequence>
<evidence type="ECO:0000313" key="13">
    <source>
        <dbReference type="Proteomes" id="UP001519294"/>
    </source>
</evidence>
<evidence type="ECO:0000256" key="4">
    <source>
        <dbReference type="ARBA" id="ARBA00016891"/>
    </source>
</evidence>
<feature type="domain" description="Prephenate/arogenate dehydrogenase" evidence="10">
    <location>
        <begin position="3"/>
        <end position="291"/>
    </location>
</feature>
<feature type="domain" description="ACT" evidence="11">
    <location>
        <begin position="296"/>
        <end position="367"/>
    </location>
</feature>
<keyword evidence="8" id="KW-0057">Aromatic amino acid biosynthesis</keyword>
<dbReference type="Proteomes" id="UP001519294">
    <property type="component" value="Unassembled WGS sequence"/>
</dbReference>
<keyword evidence="6 12" id="KW-0560">Oxidoreductase</keyword>
<protein>
    <recommendedName>
        <fullName evidence="4">Prephenate dehydrogenase</fullName>
        <ecNumber evidence="3">1.3.1.12</ecNumber>
    </recommendedName>
</protein>
<dbReference type="Gene3D" id="1.10.3660.10">
    <property type="entry name" value="6-phosphogluconate dehydrogenase C-terminal like domain"/>
    <property type="match status" value="1"/>
</dbReference>
<evidence type="ECO:0000256" key="1">
    <source>
        <dbReference type="ARBA" id="ARBA00005067"/>
    </source>
</evidence>